<organism evidence="4 5">
    <name type="scientific">Psylliodes chrysocephalus</name>
    <dbReference type="NCBI Taxonomy" id="3402493"/>
    <lineage>
        <taxon>Eukaryota</taxon>
        <taxon>Metazoa</taxon>
        <taxon>Ecdysozoa</taxon>
        <taxon>Arthropoda</taxon>
        <taxon>Hexapoda</taxon>
        <taxon>Insecta</taxon>
        <taxon>Pterygota</taxon>
        <taxon>Neoptera</taxon>
        <taxon>Endopterygota</taxon>
        <taxon>Coleoptera</taxon>
        <taxon>Polyphaga</taxon>
        <taxon>Cucujiformia</taxon>
        <taxon>Chrysomeloidea</taxon>
        <taxon>Chrysomelidae</taxon>
        <taxon>Galerucinae</taxon>
        <taxon>Alticini</taxon>
        <taxon>Psylliodes</taxon>
    </lineage>
</organism>
<feature type="domain" description="B30.2/SPRY" evidence="3">
    <location>
        <begin position="57"/>
        <end position="248"/>
    </location>
</feature>
<dbReference type="GO" id="GO:0043161">
    <property type="term" value="P:proteasome-mediated ubiquitin-dependent protein catabolic process"/>
    <property type="evidence" value="ECO:0007669"/>
    <property type="project" value="TreeGrafter"/>
</dbReference>
<accession>A0A9P0D0R2</accession>
<dbReference type="CDD" id="cd12876">
    <property type="entry name" value="SPRY_SOCS3"/>
    <property type="match status" value="1"/>
</dbReference>
<dbReference type="GO" id="GO:0019005">
    <property type="term" value="C:SCF ubiquitin ligase complex"/>
    <property type="evidence" value="ECO:0007669"/>
    <property type="project" value="TreeGrafter"/>
</dbReference>
<sequence>MASWQRCVCIWHFTHFSDMDELVNKPNLALERFFHAQFSRDSFLDLKMKYVNKSCSKSCLVDGILQCNCGEDIGIYIWNWSTANSSPGTGITNDNKDILFHPCYSSGTALVRGDLTFQPNLHYYWEVKMTSNMYGTDVMVGVGTSKVECDKWKLKFCSLLGNDSESWGYSYHGKIQHNSLIRKYGSKFGLGSIVGVHLDMCKGTLEYYLNRKPLGIAFTGMKSYELYPMVSSTAAQSAVKLVCAVSEEPTLQMLCLKFISKHKHIYKNYQNIPGLRRLYQRKYFWIVPNYEEDSAKRLADMEDSWISPLNYKNLLKTNKKLKTGLWYSDEGLYSFDERDSNLNVPKPSNSKFNDSGDDSNLSNASSSISDDSLPLNPITMKLNTNPSTSTNCDEYQNKVKINCNQNISNQ</sequence>
<protein>
    <recommendedName>
        <fullName evidence="3">B30.2/SPRY domain-containing protein</fullName>
    </recommendedName>
</protein>
<name>A0A9P0D0R2_9CUCU</name>
<dbReference type="PANTHER" id="PTHR12245">
    <property type="entry name" value="SPRY DOMAIN CONTAINING SOCS BOX PROTEIN"/>
    <property type="match status" value="1"/>
</dbReference>
<evidence type="ECO:0000313" key="4">
    <source>
        <dbReference type="EMBL" id="CAH1109950.1"/>
    </source>
</evidence>
<dbReference type="SUPFAM" id="SSF49899">
    <property type="entry name" value="Concanavalin A-like lectins/glucanases"/>
    <property type="match status" value="1"/>
</dbReference>
<dbReference type="PANTHER" id="PTHR12245:SF5">
    <property type="entry name" value="SPRY DOMAIN-CONTAINING SOCS BOX PROTEIN 3"/>
    <property type="match status" value="1"/>
</dbReference>
<dbReference type="InterPro" id="IPR050672">
    <property type="entry name" value="FBXO45-Fsn/SPSB_families"/>
</dbReference>
<dbReference type="InterPro" id="IPR035754">
    <property type="entry name" value="SPRY_SPSB3"/>
</dbReference>
<reference evidence="4" key="1">
    <citation type="submission" date="2022-01" db="EMBL/GenBank/DDBJ databases">
        <authorList>
            <person name="King R."/>
        </authorList>
    </citation>
    <scope>NUCLEOTIDE SEQUENCE</scope>
</reference>
<dbReference type="Proteomes" id="UP001153636">
    <property type="component" value="Chromosome 4"/>
</dbReference>
<dbReference type="InterPro" id="IPR013320">
    <property type="entry name" value="ConA-like_dom_sf"/>
</dbReference>
<proteinExistence type="predicted"/>
<evidence type="ECO:0000259" key="3">
    <source>
        <dbReference type="PROSITE" id="PS50188"/>
    </source>
</evidence>
<evidence type="ECO:0000313" key="5">
    <source>
        <dbReference type="Proteomes" id="UP001153636"/>
    </source>
</evidence>
<dbReference type="EMBL" id="OV651816">
    <property type="protein sequence ID" value="CAH1109950.1"/>
    <property type="molecule type" value="Genomic_DNA"/>
</dbReference>
<gene>
    <name evidence="4" type="ORF">PSYICH_LOCUS10130</name>
</gene>
<feature type="compositionally biased region" description="Polar residues" evidence="2">
    <location>
        <begin position="341"/>
        <end position="352"/>
    </location>
</feature>
<dbReference type="InterPro" id="IPR001870">
    <property type="entry name" value="B30.2/SPRY"/>
</dbReference>
<dbReference type="Gene3D" id="2.60.120.920">
    <property type="match status" value="1"/>
</dbReference>
<dbReference type="SMART" id="SM00449">
    <property type="entry name" value="SPRY"/>
    <property type="match status" value="1"/>
</dbReference>
<dbReference type="InterPro" id="IPR043136">
    <property type="entry name" value="B30.2/SPRY_sf"/>
</dbReference>
<dbReference type="PROSITE" id="PS50188">
    <property type="entry name" value="B302_SPRY"/>
    <property type="match status" value="1"/>
</dbReference>
<dbReference type="Pfam" id="PF00622">
    <property type="entry name" value="SPRY"/>
    <property type="match status" value="1"/>
</dbReference>
<evidence type="ECO:0000256" key="1">
    <source>
        <dbReference type="ARBA" id="ARBA00022786"/>
    </source>
</evidence>
<dbReference type="OrthoDB" id="5951542at2759"/>
<dbReference type="AlphaFoldDB" id="A0A9P0D0R2"/>
<evidence type="ECO:0000256" key="2">
    <source>
        <dbReference type="SAM" id="MobiDB-lite"/>
    </source>
</evidence>
<keyword evidence="1" id="KW-0833">Ubl conjugation pathway</keyword>
<feature type="region of interest" description="Disordered" evidence="2">
    <location>
        <begin position="338"/>
        <end position="377"/>
    </location>
</feature>
<feature type="compositionally biased region" description="Low complexity" evidence="2">
    <location>
        <begin position="358"/>
        <end position="376"/>
    </location>
</feature>
<dbReference type="InterPro" id="IPR003877">
    <property type="entry name" value="SPRY_dom"/>
</dbReference>
<keyword evidence="5" id="KW-1185">Reference proteome</keyword>